<feature type="region of interest" description="Disordered" evidence="1">
    <location>
        <begin position="1"/>
        <end position="26"/>
    </location>
</feature>
<feature type="compositionally biased region" description="Polar residues" evidence="1">
    <location>
        <begin position="12"/>
        <end position="21"/>
    </location>
</feature>
<protein>
    <submittedName>
        <fullName evidence="2">Uncharacterized protein</fullName>
    </submittedName>
</protein>
<name>A0A815ZI75_9BILA</name>
<evidence type="ECO:0000256" key="1">
    <source>
        <dbReference type="SAM" id="MobiDB-lite"/>
    </source>
</evidence>
<reference evidence="2" key="1">
    <citation type="submission" date="2021-02" db="EMBL/GenBank/DDBJ databases">
        <authorList>
            <person name="Nowell W R."/>
        </authorList>
    </citation>
    <scope>NUCLEOTIDE SEQUENCE</scope>
</reference>
<accession>A0A815ZI75</accession>
<comment type="caution">
    <text evidence="2">The sequence shown here is derived from an EMBL/GenBank/DDBJ whole genome shotgun (WGS) entry which is preliminary data.</text>
</comment>
<feature type="non-terminal residue" evidence="2">
    <location>
        <position position="1"/>
    </location>
</feature>
<dbReference type="EMBL" id="CAJNOU010020086">
    <property type="protein sequence ID" value="CAF1584455.1"/>
    <property type="molecule type" value="Genomic_DNA"/>
</dbReference>
<evidence type="ECO:0000313" key="3">
    <source>
        <dbReference type="Proteomes" id="UP000663889"/>
    </source>
</evidence>
<gene>
    <name evidence="2" type="ORF">SEV965_LOCUS39970</name>
</gene>
<dbReference type="Proteomes" id="UP000663889">
    <property type="component" value="Unassembled WGS sequence"/>
</dbReference>
<evidence type="ECO:0000313" key="2">
    <source>
        <dbReference type="EMBL" id="CAF1584455.1"/>
    </source>
</evidence>
<proteinExistence type="predicted"/>
<organism evidence="2 3">
    <name type="scientific">Rotaria sordida</name>
    <dbReference type="NCBI Taxonomy" id="392033"/>
    <lineage>
        <taxon>Eukaryota</taxon>
        <taxon>Metazoa</taxon>
        <taxon>Spiralia</taxon>
        <taxon>Gnathifera</taxon>
        <taxon>Rotifera</taxon>
        <taxon>Eurotatoria</taxon>
        <taxon>Bdelloidea</taxon>
        <taxon>Philodinida</taxon>
        <taxon>Philodinidae</taxon>
        <taxon>Rotaria</taxon>
    </lineage>
</organism>
<dbReference type="AlphaFoldDB" id="A0A815ZI75"/>
<sequence length="82" mass="9770">ENENSKIRSIKRQATSQTQYDSENEDSILFIDNENENDRFTMVKKNQNNQKRKIQRGEEQHVYNLDQLDESSTISFVFVLLE</sequence>